<dbReference type="EMBL" id="CP054491">
    <property type="protein sequence ID" value="QKQ25625.1"/>
    <property type="molecule type" value="Genomic_DNA"/>
</dbReference>
<dbReference type="RefSeq" id="WP_174672788.1">
    <property type="nucleotide sequence ID" value="NZ_CP054491.1"/>
</dbReference>
<organism evidence="1 2">
    <name type="scientific">Candidatus Reidiella endopervernicosa</name>
    <dbReference type="NCBI Taxonomy" id="2738883"/>
    <lineage>
        <taxon>Bacteria</taxon>
        <taxon>Pseudomonadati</taxon>
        <taxon>Pseudomonadota</taxon>
        <taxon>Gammaproteobacteria</taxon>
        <taxon>Candidatus Reidiella</taxon>
    </lineage>
</organism>
<gene>
    <name evidence="1" type="ORF">HUE57_04425</name>
</gene>
<dbReference type="AlphaFoldDB" id="A0A6N0HT95"/>
<evidence type="ECO:0008006" key="3">
    <source>
        <dbReference type="Google" id="ProtNLM"/>
    </source>
</evidence>
<dbReference type="Proteomes" id="UP000509658">
    <property type="component" value="Chromosome"/>
</dbReference>
<keyword evidence="2" id="KW-1185">Reference proteome</keyword>
<evidence type="ECO:0000313" key="1">
    <source>
        <dbReference type="EMBL" id="QKQ25625.1"/>
    </source>
</evidence>
<dbReference type="PROSITE" id="PS51257">
    <property type="entry name" value="PROKAR_LIPOPROTEIN"/>
    <property type="match status" value="1"/>
</dbReference>
<reference evidence="1 2" key="1">
    <citation type="submission" date="2020-05" db="EMBL/GenBank/DDBJ databases">
        <title>Horizontal transmission and recombination maintain forever young bacterial symbiont genomes.</title>
        <authorList>
            <person name="Russell S.L."/>
            <person name="Pepper-Tunick E."/>
            <person name="Svedberg J."/>
            <person name="Byrne A."/>
            <person name="Ruelas Castillo J."/>
            <person name="Vollmers C."/>
            <person name="Beinart R.A."/>
            <person name="Corbett-Detig R."/>
        </authorList>
    </citation>
    <scope>NUCLEOTIDE SEQUENCE [LARGE SCALE GENOMIC DNA]</scope>
    <source>
        <strain evidence="1">Santa_Monica_outfall</strain>
    </source>
</reference>
<evidence type="ECO:0000313" key="2">
    <source>
        <dbReference type="Proteomes" id="UP000509658"/>
    </source>
</evidence>
<sequence length="203" mass="22248">MKLHMLLITSICFSTILMGCVPAYKGVIYDKEIGIVTNQTAEINVISGRSNGGSTTTMAYIGNGVYMPISSGPSTSQWFGMDKQLILVQSLKNALINNHAYKNVAIGNTGNADANITIEFIRTHHQPDPHVYTFDVAMKATNSKSSITKRYHIKSEDTFLGAYFDNTTDAMNKASSKLISAIIDDLKPWISNTHQTISSTNPH</sequence>
<accession>A0A6N0HT95</accession>
<proteinExistence type="predicted"/>
<protein>
    <recommendedName>
        <fullName evidence="3">Membrane integrity-associated transporter subunit PqiC</fullName>
    </recommendedName>
</protein>
<dbReference type="KEGG" id="rev:HUE57_04425"/>
<name>A0A6N0HT95_9GAMM</name>